<organism evidence="2">
    <name type="scientific">marine metagenome</name>
    <dbReference type="NCBI Taxonomy" id="408172"/>
    <lineage>
        <taxon>unclassified sequences</taxon>
        <taxon>metagenomes</taxon>
        <taxon>ecological metagenomes</taxon>
    </lineage>
</organism>
<keyword evidence="1" id="KW-0472">Membrane</keyword>
<keyword evidence="1" id="KW-1133">Transmembrane helix</keyword>
<feature type="transmembrane region" description="Helical" evidence="1">
    <location>
        <begin position="12"/>
        <end position="28"/>
    </location>
</feature>
<dbReference type="AlphaFoldDB" id="A0A382TCW0"/>
<protein>
    <submittedName>
        <fullName evidence="2">Uncharacterized protein</fullName>
    </submittedName>
</protein>
<gene>
    <name evidence="2" type="ORF">METZ01_LOCUS372823</name>
</gene>
<proteinExistence type="predicted"/>
<name>A0A382TCW0_9ZZZZ</name>
<evidence type="ECO:0000313" key="2">
    <source>
        <dbReference type="EMBL" id="SVD19969.1"/>
    </source>
</evidence>
<reference evidence="2" key="1">
    <citation type="submission" date="2018-05" db="EMBL/GenBank/DDBJ databases">
        <authorList>
            <person name="Lanie J.A."/>
            <person name="Ng W.-L."/>
            <person name="Kazmierczak K.M."/>
            <person name="Andrzejewski T.M."/>
            <person name="Davidsen T.M."/>
            <person name="Wayne K.J."/>
            <person name="Tettelin H."/>
            <person name="Glass J.I."/>
            <person name="Rusch D."/>
            <person name="Podicherti R."/>
            <person name="Tsui H.-C.T."/>
            <person name="Winkler M.E."/>
        </authorList>
    </citation>
    <scope>NUCLEOTIDE SEQUENCE</scope>
</reference>
<accession>A0A382TCW0</accession>
<dbReference type="EMBL" id="UINC01135676">
    <property type="protein sequence ID" value="SVD19969.1"/>
    <property type="molecule type" value="Genomic_DNA"/>
</dbReference>
<sequence length="106" mass="12660">MEITQGESLTYYHMYSCISFAFIFHLFSNDYAKASLFLEPYFCFCDQPLPLQNYFVQLENAYLKRTLYNVSLRYIKTPTKKLFLSLELCLYSGWRDSKKNKTKKIS</sequence>
<evidence type="ECO:0000256" key="1">
    <source>
        <dbReference type="SAM" id="Phobius"/>
    </source>
</evidence>
<keyword evidence="1" id="KW-0812">Transmembrane</keyword>